<protein>
    <recommendedName>
        <fullName evidence="1">SnoaL-like domain-containing protein</fullName>
    </recommendedName>
</protein>
<proteinExistence type="predicted"/>
<gene>
    <name evidence="2" type="ORF">GA0070216_10486</name>
</gene>
<evidence type="ECO:0000313" key="2">
    <source>
        <dbReference type="EMBL" id="SCF02586.1"/>
    </source>
</evidence>
<dbReference type="SUPFAM" id="SSF54427">
    <property type="entry name" value="NTF2-like"/>
    <property type="match status" value="1"/>
</dbReference>
<sequence>MSTDAASLVAGAKQWASYYGDFPNGVEGAVLTAPLRCRAAWDANDAEGFASLFVDNGSMLVGDNQLMSRDEIRSYLGELFAGPYKGSRLTLEFSEIQVVSESTALAVSVGGVVYADAAGLAPADNIRTMWVVVKQDGDWRIASYQSSPITG</sequence>
<dbReference type="CDD" id="cd00531">
    <property type="entry name" value="NTF2_like"/>
    <property type="match status" value="1"/>
</dbReference>
<feature type="domain" description="SnoaL-like" evidence="1">
    <location>
        <begin position="40"/>
        <end position="149"/>
    </location>
</feature>
<dbReference type="EMBL" id="FMCU01000004">
    <property type="protein sequence ID" value="SCF02586.1"/>
    <property type="molecule type" value="Genomic_DNA"/>
</dbReference>
<organism evidence="2 3">
    <name type="scientific">Micromonospora matsumotoense</name>
    <dbReference type="NCBI Taxonomy" id="121616"/>
    <lineage>
        <taxon>Bacteria</taxon>
        <taxon>Bacillati</taxon>
        <taxon>Actinomycetota</taxon>
        <taxon>Actinomycetes</taxon>
        <taxon>Micromonosporales</taxon>
        <taxon>Micromonosporaceae</taxon>
        <taxon>Micromonospora</taxon>
    </lineage>
</organism>
<dbReference type="OrthoDB" id="582586at2"/>
<dbReference type="InterPro" id="IPR011944">
    <property type="entry name" value="Steroid_delta5-4_isomerase"/>
</dbReference>
<keyword evidence="3" id="KW-1185">Reference proteome</keyword>
<dbReference type="Proteomes" id="UP000198797">
    <property type="component" value="Unassembled WGS sequence"/>
</dbReference>
<reference evidence="3" key="1">
    <citation type="submission" date="2016-06" db="EMBL/GenBank/DDBJ databases">
        <authorList>
            <person name="Varghese N."/>
            <person name="Submissions Spin"/>
        </authorList>
    </citation>
    <scope>NUCLEOTIDE SEQUENCE [LARGE SCALE GENOMIC DNA]</scope>
    <source>
        <strain evidence="3">DSM 44100</strain>
    </source>
</reference>
<accession>A0A1C4X2A4</accession>
<dbReference type="RefSeq" id="WP_091243034.1">
    <property type="nucleotide sequence ID" value="NZ_FMCU01000004.1"/>
</dbReference>
<dbReference type="InterPro" id="IPR037401">
    <property type="entry name" value="SnoaL-like"/>
</dbReference>
<dbReference type="NCBIfam" id="TIGR02246">
    <property type="entry name" value="SgcJ/EcaC family oxidoreductase"/>
    <property type="match status" value="1"/>
</dbReference>
<dbReference type="Gene3D" id="3.10.450.50">
    <property type="match status" value="1"/>
</dbReference>
<dbReference type="Pfam" id="PF13474">
    <property type="entry name" value="SnoaL_3"/>
    <property type="match status" value="1"/>
</dbReference>
<evidence type="ECO:0000259" key="1">
    <source>
        <dbReference type="Pfam" id="PF13474"/>
    </source>
</evidence>
<dbReference type="STRING" id="121616.GA0070216_10486"/>
<evidence type="ECO:0000313" key="3">
    <source>
        <dbReference type="Proteomes" id="UP000198797"/>
    </source>
</evidence>
<dbReference type="InterPro" id="IPR032710">
    <property type="entry name" value="NTF2-like_dom_sf"/>
</dbReference>
<dbReference type="AlphaFoldDB" id="A0A1C4X2A4"/>
<name>A0A1C4X2A4_9ACTN</name>